<accession>A0A967E2Q1</accession>
<dbReference type="Proteomes" id="UP000643701">
    <property type="component" value="Unassembled WGS sequence"/>
</dbReference>
<organism evidence="1 2">
    <name type="scientific">Psychroflexus maritimus</name>
    <dbReference type="NCBI Taxonomy" id="2714865"/>
    <lineage>
        <taxon>Bacteria</taxon>
        <taxon>Pseudomonadati</taxon>
        <taxon>Bacteroidota</taxon>
        <taxon>Flavobacteriia</taxon>
        <taxon>Flavobacteriales</taxon>
        <taxon>Flavobacteriaceae</taxon>
        <taxon>Psychroflexus</taxon>
    </lineage>
</organism>
<protein>
    <submittedName>
        <fullName evidence="1">Uncharacterized protein</fullName>
    </submittedName>
</protein>
<proteinExistence type="predicted"/>
<dbReference type="RefSeq" id="WP_166400231.1">
    <property type="nucleotide sequence ID" value="NZ_JAANAS010000049.1"/>
</dbReference>
<sequence>MKNIPFLLLFFTTIIAYTQEKKDLLKSFQNNQKSDLESFKLVGYEEEGNESYYRYELPDKDHFSITFKEGEVVYLEINNISKEATSASLFDFNFQQTKLIDIHEKFNSVGFIYENRNKTKMNNQFVTFTCYKIKDSGLIISFVTQIDLVKLQSIESKNELLENLKLSTVIVAKESYLDIVWGKEKIYPNSKTYEIGL</sequence>
<name>A0A967E2Q1_9FLAO</name>
<reference evidence="1" key="1">
    <citation type="submission" date="2020-03" db="EMBL/GenBank/DDBJ databases">
        <title>Psychroflexus Maritimus sp. nov., isolate from marine sediment.</title>
        <authorList>
            <person name="Zhong Y.-L."/>
        </authorList>
    </citation>
    <scope>NUCLEOTIDE SEQUENCE</scope>
    <source>
        <strain evidence="1">C1</strain>
    </source>
</reference>
<evidence type="ECO:0000313" key="1">
    <source>
        <dbReference type="EMBL" id="NGZ89974.1"/>
    </source>
</evidence>
<dbReference type="AlphaFoldDB" id="A0A967E2Q1"/>
<evidence type="ECO:0000313" key="2">
    <source>
        <dbReference type="Proteomes" id="UP000643701"/>
    </source>
</evidence>
<keyword evidence="2" id="KW-1185">Reference proteome</keyword>
<gene>
    <name evidence="1" type="ORF">G7034_06890</name>
</gene>
<dbReference type="EMBL" id="JAANAS010000049">
    <property type="protein sequence ID" value="NGZ89974.1"/>
    <property type="molecule type" value="Genomic_DNA"/>
</dbReference>
<comment type="caution">
    <text evidence="1">The sequence shown here is derived from an EMBL/GenBank/DDBJ whole genome shotgun (WGS) entry which is preliminary data.</text>
</comment>